<organism evidence="2 3">
    <name type="scientific">Dichomitus squalens (strain LYAD-421)</name>
    <name type="common">Western red white-rot fungus</name>
    <dbReference type="NCBI Taxonomy" id="732165"/>
    <lineage>
        <taxon>Eukaryota</taxon>
        <taxon>Fungi</taxon>
        <taxon>Dikarya</taxon>
        <taxon>Basidiomycota</taxon>
        <taxon>Agaricomycotina</taxon>
        <taxon>Agaricomycetes</taxon>
        <taxon>Polyporales</taxon>
        <taxon>Polyporaceae</taxon>
        <taxon>Dichomitus</taxon>
    </lineage>
</organism>
<reference evidence="2 3" key="1">
    <citation type="journal article" date="2012" name="Science">
        <title>The Paleozoic origin of enzymatic lignin decomposition reconstructed from 31 fungal genomes.</title>
        <authorList>
            <person name="Floudas D."/>
            <person name="Binder M."/>
            <person name="Riley R."/>
            <person name="Barry K."/>
            <person name="Blanchette R.A."/>
            <person name="Henrissat B."/>
            <person name="Martinez A.T."/>
            <person name="Otillar R."/>
            <person name="Spatafora J.W."/>
            <person name="Yadav J.S."/>
            <person name="Aerts A."/>
            <person name="Benoit I."/>
            <person name="Boyd A."/>
            <person name="Carlson A."/>
            <person name="Copeland A."/>
            <person name="Coutinho P.M."/>
            <person name="de Vries R.P."/>
            <person name="Ferreira P."/>
            <person name="Findley K."/>
            <person name="Foster B."/>
            <person name="Gaskell J."/>
            <person name="Glotzer D."/>
            <person name="Gorecki P."/>
            <person name="Heitman J."/>
            <person name="Hesse C."/>
            <person name="Hori C."/>
            <person name="Igarashi K."/>
            <person name="Jurgens J.A."/>
            <person name="Kallen N."/>
            <person name="Kersten P."/>
            <person name="Kohler A."/>
            <person name="Kuees U."/>
            <person name="Kumar T.K.A."/>
            <person name="Kuo A."/>
            <person name="LaButti K."/>
            <person name="Larrondo L.F."/>
            <person name="Lindquist E."/>
            <person name="Ling A."/>
            <person name="Lombard V."/>
            <person name="Lucas S."/>
            <person name="Lundell T."/>
            <person name="Martin R."/>
            <person name="McLaughlin D.J."/>
            <person name="Morgenstern I."/>
            <person name="Morin E."/>
            <person name="Murat C."/>
            <person name="Nagy L.G."/>
            <person name="Nolan M."/>
            <person name="Ohm R.A."/>
            <person name="Patyshakuliyeva A."/>
            <person name="Rokas A."/>
            <person name="Ruiz-Duenas F.J."/>
            <person name="Sabat G."/>
            <person name="Salamov A."/>
            <person name="Samejima M."/>
            <person name="Schmutz J."/>
            <person name="Slot J.C."/>
            <person name="St John F."/>
            <person name="Stenlid J."/>
            <person name="Sun H."/>
            <person name="Sun S."/>
            <person name="Syed K."/>
            <person name="Tsang A."/>
            <person name="Wiebenga A."/>
            <person name="Young D."/>
            <person name="Pisabarro A."/>
            <person name="Eastwood D.C."/>
            <person name="Martin F."/>
            <person name="Cullen D."/>
            <person name="Grigoriev I.V."/>
            <person name="Hibbett D.S."/>
        </authorList>
    </citation>
    <scope>NUCLEOTIDE SEQUENCE [LARGE SCALE GENOMIC DNA]</scope>
    <source>
        <strain evidence="2 3">LYAD-421 SS1</strain>
    </source>
</reference>
<feature type="region of interest" description="Disordered" evidence="1">
    <location>
        <begin position="1"/>
        <end position="95"/>
    </location>
</feature>
<protein>
    <submittedName>
        <fullName evidence="2">Uncharacterized protein</fullName>
    </submittedName>
</protein>
<gene>
    <name evidence="2" type="ORF">DICSQDRAFT_170849</name>
</gene>
<evidence type="ECO:0000313" key="2">
    <source>
        <dbReference type="EMBL" id="EJF60701.1"/>
    </source>
</evidence>
<dbReference type="EMBL" id="JH719414">
    <property type="protein sequence ID" value="EJF60701.1"/>
    <property type="molecule type" value="Genomic_DNA"/>
</dbReference>
<dbReference type="RefSeq" id="XP_007366538.1">
    <property type="nucleotide sequence ID" value="XM_007366476.1"/>
</dbReference>
<dbReference type="KEGG" id="dsq:DICSQDRAFT_170849"/>
<accession>R7SXA3</accession>
<dbReference type="Proteomes" id="UP000053319">
    <property type="component" value="Unassembled WGS sequence"/>
</dbReference>
<name>R7SXA3_DICSQ</name>
<sequence length="118" mass="12669">MDRKRPGQASSSSGRATYSASSRAPVYAQYRSESPPASAYFSHFSGDHHEEPQPTHPDANAHFAYSTTLRRHTLEGPLGIPATPSGSSMPSLGELRGAMETEGVKGVWVRDGREAHGC</sequence>
<dbReference type="GeneID" id="18839226"/>
<evidence type="ECO:0000256" key="1">
    <source>
        <dbReference type="SAM" id="MobiDB-lite"/>
    </source>
</evidence>
<proteinExistence type="predicted"/>
<feature type="non-terminal residue" evidence="2">
    <location>
        <position position="118"/>
    </location>
</feature>
<dbReference type="OMA" id="GREAHGC"/>
<dbReference type="HOGENOM" id="CLU_167973_0_0_1"/>
<evidence type="ECO:0000313" key="3">
    <source>
        <dbReference type="Proteomes" id="UP000053319"/>
    </source>
</evidence>
<dbReference type="AlphaFoldDB" id="R7SXA3"/>
<feature type="compositionally biased region" description="Low complexity" evidence="1">
    <location>
        <begin position="9"/>
        <end position="24"/>
    </location>
</feature>